<dbReference type="PANTHER" id="PTHR43364">
    <property type="entry name" value="NADH-SPECIFIC METHYLGLYOXAL REDUCTASE-RELATED"/>
    <property type="match status" value="1"/>
</dbReference>
<sequence length="340" mass="37268">MELRLLGNSGTAVSNYALGTMTFGNETDEKTSHRMLDDYLGAGGNFIDTADIYNEGASEEIVGKWLHSNQTARNTVVLATKARFPTGQDTNDAGNSRRHLRRALEASLRRLGVDHIDLYQLHSWDPLTPLEESLGFLQDAVTSGLISYYGFSNFTGWQLTKAVWTARLRNWNGPVTLQPQYNLLEREIESEIVPAALDAGLGLLPWSPLAGGWLTGKYHRETVPSGNTRVGENPARQFQGWDLRSSNPQTWEVLDAVHRIAAAHDATPAQVSLAWLAGRPGVTSVILGARTPDQLEGNLQAAQLELTPAEIRQLNDASAPAVGNYPYGLDGRNQRARKLG</sequence>
<reference evidence="3 4" key="1">
    <citation type="journal article" date="2019" name="Int. J. Syst. Evol. Microbiol.">
        <title>The Global Catalogue of Microorganisms (GCM) 10K type strain sequencing project: providing services to taxonomists for standard genome sequencing and annotation.</title>
        <authorList>
            <consortium name="The Broad Institute Genomics Platform"/>
            <consortium name="The Broad Institute Genome Sequencing Center for Infectious Disease"/>
            <person name="Wu L."/>
            <person name="Ma J."/>
        </authorList>
    </citation>
    <scope>NUCLEOTIDE SEQUENCE [LARGE SCALE GENOMIC DNA]</scope>
    <source>
        <strain evidence="3 4">JCM 13316</strain>
    </source>
</reference>
<organism evidence="3 4">
    <name type="scientific">Arthrobacter gandavensis</name>
    <dbReference type="NCBI Taxonomy" id="169960"/>
    <lineage>
        <taxon>Bacteria</taxon>
        <taxon>Bacillati</taxon>
        <taxon>Actinomycetota</taxon>
        <taxon>Actinomycetes</taxon>
        <taxon>Micrococcales</taxon>
        <taxon>Micrococcaceae</taxon>
        <taxon>Arthrobacter</taxon>
    </lineage>
</organism>
<dbReference type="PANTHER" id="PTHR43364:SF4">
    <property type="entry name" value="NAD(P)-LINKED OXIDOREDUCTASE SUPERFAMILY PROTEIN"/>
    <property type="match status" value="1"/>
</dbReference>
<evidence type="ECO:0000313" key="4">
    <source>
        <dbReference type="Proteomes" id="UP001500784"/>
    </source>
</evidence>
<dbReference type="Pfam" id="PF00248">
    <property type="entry name" value="Aldo_ket_red"/>
    <property type="match status" value="1"/>
</dbReference>
<name>A0ABN2PEI5_9MICC</name>
<evidence type="ECO:0000313" key="3">
    <source>
        <dbReference type="EMBL" id="GAA1919701.1"/>
    </source>
</evidence>
<dbReference type="InterPro" id="IPR050523">
    <property type="entry name" value="AKR_Detox_Biosynth"/>
</dbReference>
<evidence type="ECO:0000259" key="2">
    <source>
        <dbReference type="Pfam" id="PF00248"/>
    </source>
</evidence>
<dbReference type="Gene3D" id="3.20.20.100">
    <property type="entry name" value="NADP-dependent oxidoreductase domain"/>
    <property type="match status" value="1"/>
</dbReference>
<accession>A0ABN2PEI5</accession>
<proteinExistence type="predicted"/>
<dbReference type="InterPro" id="IPR036812">
    <property type="entry name" value="NAD(P)_OxRdtase_dom_sf"/>
</dbReference>
<comment type="caution">
    <text evidence="3">The sequence shown here is derived from an EMBL/GenBank/DDBJ whole genome shotgun (WGS) entry which is preliminary data.</text>
</comment>
<protein>
    <submittedName>
        <fullName evidence="3">Aldo/keto reductase</fullName>
    </submittedName>
</protein>
<dbReference type="EMBL" id="BAAALV010000005">
    <property type="protein sequence ID" value="GAA1919701.1"/>
    <property type="molecule type" value="Genomic_DNA"/>
</dbReference>
<gene>
    <name evidence="3" type="ORF">GCM10009688_25900</name>
</gene>
<keyword evidence="4" id="KW-1185">Reference proteome</keyword>
<dbReference type="SUPFAM" id="SSF51430">
    <property type="entry name" value="NAD(P)-linked oxidoreductase"/>
    <property type="match status" value="1"/>
</dbReference>
<keyword evidence="1" id="KW-0560">Oxidoreductase</keyword>
<dbReference type="Proteomes" id="UP001500784">
    <property type="component" value="Unassembled WGS sequence"/>
</dbReference>
<feature type="domain" description="NADP-dependent oxidoreductase" evidence="2">
    <location>
        <begin position="18"/>
        <end position="317"/>
    </location>
</feature>
<evidence type="ECO:0000256" key="1">
    <source>
        <dbReference type="ARBA" id="ARBA00023002"/>
    </source>
</evidence>
<dbReference type="RefSeq" id="WP_152228911.1">
    <property type="nucleotide sequence ID" value="NZ_BAAALV010000005.1"/>
</dbReference>
<dbReference type="InterPro" id="IPR023210">
    <property type="entry name" value="NADP_OxRdtase_dom"/>
</dbReference>